<keyword evidence="1" id="KW-0812">Transmembrane</keyword>
<evidence type="ECO:0000313" key="2">
    <source>
        <dbReference type="EMBL" id="VUD71670.1"/>
    </source>
</evidence>
<feature type="transmembrane region" description="Helical" evidence="1">
    <location>
        <begin position="55"/>
        <end position="72"/>
    </location>
</feature>
<protein>
    <submittedName>
        <fullName evidence="2">Uncharacterized protein</fullName>
    </submittedName>
</protein>
<proteinExistence type="predicted"/>
<name>A0A509EBX6_9HYPH</name>
<organism evidence="2 3">
    <name type="scientific">Methylobacterium symbioticum</name>
    <dbReference type="NCBI Taxonomy" id="2584084"/>
    <lineage>
        <taxon>Bacteria</taxon>
        <taxon>Pseudomonadati</taxon>
        <taxon>Pseudomonadota</taxon>
        <taxon>Alphaproteobacteria</taxon>
        <taxon>Hyphomicrobiales</taxon>
        <taxon>Methylobacteriaceae</taxon>
        <taxon>Methylobacterium</taxon>
    </lineage>
</organism>
<accession>A0A509EBX6</accession>
<evidence type="ECO:0000313" key="3">
    <source>
        <dbReference type="Proteomes" id="UP000410984"/>
    </source>
</evidence>
<dbReference type="Proteomes" id="UP000410984">
    <property type="component" value="Unassembled WGS sequence"/>
</dbReference>
<keyword evidence="3" id="KW-1185">Reference proteome</keyword>
<gene>
    <name evidence="2" type="ORF">MET9862_02255</name>
</gene>
<dbReference type="AlphaFoldDB" id="A0A509EBX6"/>
<evidence type="ECO:0000256" key="1">
    <source>
        <dbReference type="SAM" id="Phobius"/>
    </source>
</evidence>
<keyword evidence="1" id="KW-0472">Membrane</keyword>
<dbReference type="EMBL" id="CABFPH010000026">
    <property type="protein sequence ID" value="VUD71670.1"/>
    <property type="molecule type" value="Genomic_DNA"/>
</dbReference>
<keyword evidence="1" id="KW-1133">Transmembrane helix</keyword>
<reference evidence="2 3" key="1">
    <citation type="submission" date="2019-06" db="EMBL/GenBank/DDBJ databases">
        <authorList>
            <person name="Rodrigo-Torres L."/>
            <person name="Arahal R. D."/>
            <person name="Lucena T."/>
        </authorList>
    </citation>
    <scope>NUCLEOTIDE SEQUENCE [LARGE SCALE GENOMIC DNA]</scope>
    <source>
        <strain evidence="2 3">SB0023/3</strain>
    </source>
</reference>
<sequence>MSRGEKTDLGHLALHNRAAARLLNVRGVLQGVTGPKAADSAQSGTARKARKDRPILLIAVQMLVVAGCLVATDRLALDGKLAATLGDQMQVVTAHMRMMWQRLPLSVWTS</sequence>